<gene>
    <name evidence="8" type="ORF">dnl_16660</name>
</gene>
<evidence type="ECO:0000313" key="8">
    <source>
        <dbReference type="EMBL" id="QTA79396.1"/>
    </source>
</evidence>
<evidence type="ECO:0000256" key="2">
    <source>
        <dbReference type="ARBA" id="ARBA00022448"/>
    </source>
</evidence>
<dbReference type="RefSeq" id="WP_207691153.1">
    <property type="nucleotide sequence ID" value="NZ_CP061799.1"/>
</dbReference>
<evidence type="ECO:0000256" key="1">
    <source>
        <dbReference type="ARBA" id="ARBA00008520"/>
    </source>
</evidence>
<evidence type="ECO:0000256" key="5">
    <source>
        <dbReference type="ARBA" id="ARBA00022729"/>
    </source>
</evidence>
<dbReference type="AlphaFoldDB" id="A0A975B5W2"/>
<evidence type="ECO:0000256" key="4">
    <source>
        <dbReference type="ARBA" id="ARBA00022723"/>
    </source>
</evidence>
<dbReference type="PANTHER" id="PTHR30006">
    <property type="entry name" value="THIAMINE-BINDING PERIPLASMIC PROTEIN-RELATED"/>
    <property type="match status" value="1"/>
</dbReference>
<dbReference type="Pfam" id="PF13343">
    <property type="entry name" value="SBP_bac_6"/>
    <property type="match status" value="1"/>
</dbReference>
<name>A0A975B5W2_9BACT</name>
<keyword evidence="4" id="KW-0479">Metal-binding</keyword>
<dbReference type="InterPro" id="IPR006061">
    <property type="entry name" value="SBP_1_CS"/>
</dbReference>
<dbReference type="PIRSF" id="PIRSF002825">
    <property type="entry name" value="CfbpA"/>
    <property type="match status" value="1"/>
</dbReference>
<dbReference type="PROSITE" id="PS01037">
    <property type="entry name" value="SBP_BACTERIAL_1"/>
    <property type="match status" value="1"/>
</dbReference>
<keyword evidence="7" id="KW-0406">Ion transport</keyword>
<dbReference type="EMBL" id="CP061799">
    <property type="protein sequence ID" value="QTA79396.1"/>
    <property type="molecule type" value="Genomic_DNA"/>
</dbReference>
<proteinExistence type="inferred from homology"/>
<dbReference type="SUPFAM" id="SSF53850">
    <property type="entry name" value="Periplasmic binding protein-like II"/>
    <property type="match status" value="1"/>
</dbReference>
<evidence type="ECO:0000256" key="7">
    <source>
        <dbReference type="ARBA" id="ARBA00023065"/>
    </source>
</evidence>
<dbReference type="GO" id="GO:0046872">
    <property type="term" value="F:metal ion binding"/>
    <property type="evidence" value="ECO:0007669"/>
    <property type="project" value="UniProtKB-KW"/>
</dbReference>
<keyword evidence="3" id="KW-0410">Iron transport</keyword>
<reference evidence="8" key="1">
    <citation type="journal article" date="2021" name="Microb. Physiol.">
        <title>Proteogenomic Insights into the Physiology of Marine, Sulfate-Reducing, Filamentous Desulfonema limicola and Desulfonema magnum.</title>
        <authorList>
            <person name="Schnaars V."/>
            <person name="Wohlbrand L."/>
            <person name="Scheve S."/>
            <person name="Hinrichs C."/>
            <person name="Reinhardt R."/>
            <person name="Rabus R."/>
        </authorList>
    </citation>
    <scope>NUCLEOTIDE SEQUENCE</scope>
    <source>
        <strain evidence="8">5ac10</strain>
    </source>
</reference>
<protein>
    <submittedName>
        <fullName evidence="8">ABC transporter, substrate-binding protein</fullName>
    </submittedName>
</protein>
<dbReference type="CDD" id="cd13518">
    <property type="entry name" value="PBP2_Fe3_thiamine_like"/>
    <property type="match status" value="1"/>
</dbReference>
<evidence type="ECO:0000313" key="9">
    <source>
        <dbReference type="Proteomes" id="UP000663720"/>
    </source>
</evidence>
<sequence length="336" mass="37878">MVKFKNYLKFTLFILLIFATYAESREVIVYTSVDQVFSEPILKQYEKQTGVTVKAVYDVEAAKTTGLVNRLIAEKNRPKCDVFWNSEIGRTIILKEKGVLMPYHSPSGKDIPAIFKDPEGYWTGFAARARVLIYNTNLLKETDIPKSIFELANPVWKNKVALAYPLFGTTATHIAAMYDTLGQEKTEQYLKDMKKNEVRIVDGNAVTRDMVAEGEVPIGFTDTDDANTAIQKGKPVKVIYPDKNSIGTLLIPNTAALINNAPHPEEGKKLIDYLLSRETESRLAFSESANMPIRDGVNKPKHIPEFSDIKAMDADYYKIAENMNKAARFCQSLFVR</sequence>
<dbReference type="KEGG" id="dli:dnl_16660"/>
<dbReference type="InterPro" id="IPR026045">
    <property type="entry name" value="Ferric-bd"/>
</dbReference>
<accession>A0A975B5W2</accession>
<dbReference type="Proteomes" id="UP000663720">
    <property type="component" value="Chromosome"/>
</dbReference>
<keyword evidence="9" id="KW-1185">Reference proteome</keyword>
<dbReference type="PANTHER" id="PTHR30006:SF24">
    <property type="entry name" value="SLL0237 PROTEIN"/>
    <property type="match status" value="1"/>
</dbReference>
<dbReference type="GO" id="GO:0006826">
    <property type="term" value="P:iron ion transport"/>
    <property type="evidence" value="ECO:0007669"/>
    <property type="project" value="UniProtKB-KW"/>
</dbReference>
<keyword evidence="2" id="KW-0813">Transport</keyword>
<evidence type="ECO:0000256" key="6">
    <source>
        <dbReference type="ARBA" id="ARBA00023004"/>
    </source>
</evidence>
<dbReference type="Gene3D" id="3.40.190.10">
    <property type="entry name" value="Periplasmic binding protein-like II"/>
    <property type="match status" value="2"/>
</dbReference>
<keyword evidence="5" id="KW-0732">Signal</keyword>
<dbReference type="GO" id="GO:0055085">
    <property type="term" value="P:transmembrane transport"/>
    <property type="evidence" value="ECO:0007669"/>
    <property type="project" value="InterPro"/>
</dbReference>
<evidence type="ECO:0000256" key="3">
    <source>
        <dbReference type="ARBA" id="ARBA00022496"/>
    </source>
</evidence>
<organism evidence="8 9">
    <name type="scientific">Desulfonema limicola</name>
    <dbReference type="NCBI Taxonomy" id="45656"/>
    <lineage>
        <taxon>Bacteria</taxon>
        <taxon>Pseudomonadati</taxon>
        <taxon>Thermodesulfobacteriota</taxon>
        <taxon>Desulfobacteria</taxon>
        <taxon>Desulfobacterales</taxon>
        <taxon>Desulfococcaceae</taxon>
        <taxon>Desulfonema</taxon>
    </lineage>
</organism>
<keyword evidence="6" id="KW-0408">Iron</keyword>
<comment type="similarity">
    <text evidence="1">Belongs to the bacterial solute-binding protein 1 family.</text>
</comment>